<dbReference type="KEGG" id="ati:AL072_19005"/>
<proteinExistence type="predicted"/>
<sequence length="150" mass="15263">MTALPDFLRLRIGALCCLALLTGQALTAALLPPPAARTPLFAEGLLDDRIVICTAAGLVVIDRRTGEPVAAGLPGDGRSDDGHDGEHAGAFCLFCLPILHGGTDMPAPVELPVPGARAVRCETPAAPATLPAGRPAGSAWPRGPPTPLPL</sequence>
<dbReference type="Proteomes" id="UP000069935">
    <property type="component" value="Chromosome 2"/>
</dbReference>
<reference evidence="3 4" key="2">
    <citation type="journal article" date="2016" name="Genome Announc.">
        <title>Complete Genome Sequence of a Strain of Azospirillum thiophilum Isolated from a Sulfide Spring.</title>
        <authorList>
            <person name="Fomenkov A."/>
            <person name="Vincze T."/>
            <person name="Grabovich M."/>
            <person name="Anton B.P."/>
            <person name="Dubinina G."/>
            <person name="Orlova M."/>
            <person name="Belousova E."/>
            <person name="Roberts R.J."/>
        </authorList>
    </citation>
    <scope>NUCLEOTIDE SEQUENCE [LARGE SCALE GENOMIC DNA]</scope>
    <source>
        <strain evidence="3 4">BV-S</strain>
    </source>
</reference>
<evidence type="ECO:0000256" key="2">
    <source>
        <dbReference type="SAM" id="SignalP"/>
    </source>
</evidence>
<accession>A0AAC8ZUZ4</accession>
<dbReference type="EMBL" id="CP012402">
    <property type="protein sequence ID" value="ALG73013.1"/>
    <property type="molecule type" value="Genomic_DNA"/>
</dbReference>
<dbReference type="Pfam" id="PF11162">
    <property type="entry name" value="DUF2946"/>
    <property type="match status" value="1"/>
</dbReference>
<dbReference type="RefSeq" id="WP_045582766.1">
    <property type="nucleotide sequence ID" value="NZ_CP012402.1"/>
</dbReference>
<keyword evidence="2" id="KW-0732">Signal</keyword>
<feature type="region of interest" description="Disordered" evidence="1">
    <location>
        <begin position="126"/>
        <end position="150"/>
    </location>
</feature>
<feature type="signal peptide" evidence="2">
    <location>
        <begin position="1"/>
        <end position="27"/>
    </location>
</feature>
<name>A0AAC8ZUZ4_9PROT</name>
<reference evidence="4" key="1">
    <citation type="submission" date="2015-08" db="EMBL/GenBank/DDBJ databases">
        <title>Complete Genome Sequence of Azospirillum thiophilum BV-S.</title>
        <authorList>
            <person name="Fomenkov A."/>
            <person name="Vincze T."/>
            <person name="Grabovich M."/>
            <person name="Dubinina G."/>
            <person name="Orlova M."/>
            <person name="Belousova E."/>
            <person name="Roberts R.J."/>
        </authorList>
    </citation>
    <scope>NUCLEOTIDE SEQUENCE [LARGE SCALE GENOMIC DNA]</scope>
    <source>
        <strain evidence="4">BV-S</strain>
    </source>
</reference>
<evidence type="ECO:0000313" key="4">
    <source>
        <dbReference type="Proteomes" id="UP000069935"/>
    </source>
</evidence>
<gene>
    <name evidence="3" type="ORF">AL072_19005</name>
</gene>
<protein>
    <recommendedName>
        <fullName evidence="5">DUF2946 domain-containing protein</fullName>
    </recommendedName>
</protein>
<evidence type="ECO:0000256" key="1">
    <source>
        <dbReference type="SAM" id="MobiDB-lite"/>
    </source>
</evidence>
<evidence type="ECO:0000313" key="3">
    <source>
        <dbReference type="EMBL" id="ALG73013.1"/>
    </source>
</evidence>
<dbReference type="InterPro" id="IPR021333">
    <property type="entry name" value="DUF2946"/>
</dbReference>
<evidence type="ECO:0008006" key="5">
    <source>
        <dbReference type="Google" id="ProtNLM"/>
    </source>
</evidence>
<keyword evidence="4" id="KW-1185">Reference proteome</keyword>
<dbReference type="AlphaFoldDB" id="A0AAC8ZUZ4"/>
<organism evidence="3 4">
    <name type="scientific">Azospirillum thiophilum</name>
    <dbReference type="NCBI Taxonomy" id="528244"/>
    <lineage>
        <taxon>Bacteria</taxon>
        <taxon>Pseudomonadati</taxon>
        <taxon>Pseudomonadota</taxon>
        <taxon>Alphaproteobacteria</taxon>
        <taxon>Rhodospirillales</taxon>
        <taxon>Azospirillaceae</taxon>
        <taxon>Azospirillum</taxon>
    </lineage>
</organism>
<feature type="chain" id="PRO_5042072205" description="DUF2946 domain-containing protein" evidence="2">
    <location>
        <begin position="28"/>
        <end position="150"/>
    </location>
</feature>